<reference evidence="2" key="2">
    <citation type="journal article" date="2021" name="PeerJ">
        <title>Extensive microbial diversity within the chicken gut microbiome revealed by metagenomics and culture.</title>
        <authorList>
            <person name="Gilroy R."/>
            <person name="Ravi A."/>
            <person name="Getino M."/>
            <person name="Pursley I."/>
            <person name="Horton D.L."/>
            <person name="Alikhan N.F."/>
            <person name="Baker D."/>
            <person name="Gharbi K."/>
            <person name="Hall N."/>
            <person name="Watson M."/>
            <person name="Adriaenssens E.M."/>
            <person name="Foster-Nyarko E."/>
            <person name="Jarju S."/>
            <person name="Secka A."/>
            <person name="Antonio M."/>
            <person name="Oren A."/>
            <person name="Chaudhuri R.R."/>
            <person name="La Ragione R."/>
            <person name="Hildebrand F."/>
            <person name="Pallen M.J."/>
        </authorList>
    </citation>
    <scope>NUCLEOTIDE SEQUENCE</scope>
    <source>
        <strain evidence="2">ChiGjej1B1-24693</strain>
    </source>
</reference>
<dbReference type="InterPro" id="IPR006311">
    <property type="entry name" value="TAT_signal"/>
</dbReference>
<reference evidence="2" key="1">
    <citation type="submission" date="2020-10" db="EMBL/GenBank/DDBJ databases">
        <authorList>
            <person name="Gilroy R."/>
        </authorList>
    </citation>
    <scope>NUCLEOTIDE SEQUENCE</scope>
    <source>
        <strain evidence="2">ChiGjej1B1-24693</strain>
    </source>
</reference>
<dbReference type="PROSITE" id="PS51257">
    <property type="entry name" value="PROKAR_LIPOPROTEIN"/>
    <property type="match status" value="1"/>
</dbReference>
<accession>A0A9D1GZ97</accession>
<dbReference type="InterPro" id="IPR006059">
    <property type="entry name" value="SBP"/>
</dbReference>
<dbReference type="Gene3D" id="3.40.190.10">
    <property type="entry name" value="Periplasmic binding protein-like II"/>
    <property type="match status" value="2"/>
</dbReference>
<protein>
    <submittedName>
        <fullName evidence="2">Extracellular solute-binding protein</fullName>
    </submittedName>
</protein>
<sequence>MTTISRRSVLTGASGLAGLLALSACGAGGESGSAGGEANLRMGWWGNDVRVKVTDEALRLFESRNEGVTVRGESGNFDNYFDRLATQVAGQDAPDVFQMNEWNLREYADRGALLDLSEHGFTDAEWPEGSNGTGVVDGKVYGATAGVGLQGVMVNPDVFEDAGLDVPDGLTWSWEDYHAIGKEISGATKNGVIGASFAGGDQISAAFWSGQQGNLVFDAGKLTEDPSSLASWFSYWLEVVTDGTSLSAAATAEQSGVPIEQQAFSLGSVAMQIIPVNVVIQYESTMGQDLTLLRLPTQTGKKEDLGMWYRASQLFCASSRSKFADESGALINFLLNDVDAGKILLADRGTPPNTTVLEAIVDDLTPGDQRVIDYMNACEPDLVPAPEPPPAGAGAWTAALGRAAEDVMFERTAPEAAAEALLAELREGMQA</sequence>
<gene>
    <name evidence="2" type="ORF">IAA98_08970</name>
</gene>
<dbReference type="PROSITE" id="PS51318">
    <property type="entry name" value="TAT"/>
    <property type="match status" value="1"/>
</dbReference>
<name>A0A9D1GZ97_9ACTN</name>
<comment type="caution">
    <text evidence="2">The sequence shown here is derived from an EMBL/GenBank/DDBJ whole genome shotgun (WGS) entry which is preliminary data.</text>
</comment>
<evidence type="ECO:0000313" key="2">
    <source>
        <dbReference type="EMBL" id="HIT75703.1"/>
    </source>
</evidence>
<feature type="signal peptide" evidence="1">
    <location>
        <begin position="1"/>
        <end position="26"/>
    </location>
</feature>
<keyword evidence="1" id="KW-0732">Signal</keyword>
<dbReference type="Proteomes" id="UP000886842">
    <property type="component" value="Unassembled WGS sequence"/>
</dbReference>
<feature type="chain" id="PRO_5039600499" evidence="1">
    <location>
        <begin position="27"/>
        <end position="431"/>
    </location>
</feature>
<dbReference type="InterPro" id="IPR050490">
    <property type="entry name" value="Bact_solute-bd_prot1"/>
</dbReference>
<dbReference type="SUPFAM" id="SSF53850">
    <property type="entry name" value="Periplasmic binding protein-like II"/>
    <property type="match status" value="1"/>
</dbReference>
<dbReference type="PANTHER" id="PTHR43649">
    <property type="entry name" value="ARABINOSE-BINDING PROTEIN-RELATED"/>
    <property type="match status" value="1"/>
</dbReference>
<evidence type="ECO:0000313" key="3">
    <source>
        <dbReference type="Proteomes" id="UP000886842"/>
    </source>
</evidence>
<evidence type="ECO:0000256" key="1">
    <source>
        <dbReference type="SAM" id="SignalP"/>
    </source>
</evidence>
<dbReference type="EMBL" id="DVLP01000270">
    <property type="protein sequence ID" value="HIT75703.1"/>
    <property type="molecule type" value="Genomic_DNA"/>
</dbReference>
<dbReference type="PANTHER" id="PTHR43649:SF11">
    <property type="entry name" value="ABC TRANSPORTER SUBSTRATE-BINDING PROTEIN YESO-RELATED"/>
    <property type="match status" value="1"/>
</dbReference>
<organism evidence="2 3">
    <name type="scientific">Candidatus Avipropionibacterium avicola</name>
    <dbReference type="NCBI Taxonomy" id="2840701"/>
    <lineage>
        <taxon>Bacteria</taxon>
        <taxon>Bacillati</taxon>
        <taxon>Actinomycetota</taxon>
        <taxon>Actinomycetes</taxon>
        <taxon>Propionibacteriales</taxon>
        <taxon>Propionibacteriaceae</taxon>
        <taxon>Propionibacteriaceae incertae sedis</taxon>
        <taxon>Candidatus Avipropionibacterium</taxon>
    </lineage>
</organism>
<dbReference type="Pfam" id="PF13416">
    <property type="entry name" value="SBP_bac_8"/>
    <property type="match status" value="1"/>
</dbReference>
<proteinExistence type="predicted"/>
<dbReference type="AlphaFoldDB" id="A0A9D1GZ97"/>